<dbReference type="InterPro" id="IPR036188">
    <property type="entry name" value="FAD/NAD-bd_sf"/>
</dbReference>
<dbReference type="AlphaFoldDB" id="A0A8J9Z0C2"/>
<comment type="similarity">
    <text evidence="1">Belongs to the FAD-dependent oxidoreductase family.</text>
</comment>
<dbReference type="Gene3D" id="3.50.50.100">
    <property type="match status" value="1"/>
</dbReference>
<evidence type="ECO:0000313" key="16">
    <source>
        <dbReference type="EMBL" id="CAH1244928.1"/>
    </source>
</evidence>
<dbReference type="PRINTS" id="PR00368">
    <property type="entry name" value="FADPNR"/>
</dbReference>
<dbReference type="GO" id="GO:0005739">
    <property type="term" value="C:mitochondrion"/>
    <property type="evidence" value="ECO:0007669"/>
    <property type="project" value="TreeGrafter"/>
</dbReference>
<protein>
    <recommendedName>
        <fullName evidence="6">Ferroptosis suppressor protein 1</fullName>
    </recommendedName>
    <alternativeName>
        <fullName evidence="7">Apoptosis-inducing factor homologous mitochondrion-associated inducer of death</fullName>
    </alternativeName>
    <alternativeName>
        <fullName evidence="8">p53-responsive gene 3 protein</fullName>
    </alternativeName>
</protein>
<evidence type="ECO:0000256" key="12">
    <source>
        <dbReference type="ARBA" id="ARBA00049479"/>
    </source>
</evidence>
<proteinExistence type="inferred from homology"/>
<dbReference type="FunFam" id="3.50.50.100:FF:000006">
    <property type="entry name" value="apoptosis-inducing factor 2"/>
    <property type="match status" value="1"/>
</dbReference>
<comment type="catalytic activity">
    <reaction evidence="12">
        <text>menaquinone-4 + NADH + H(+) = menaquinol-4 + NAD(+)</text>
        <dbReference type="Rhea" id="RHEA:74079"/>
        <dbReference type="ChEBI" id="CHEBI:15378"/>
        <dbReference type="ChEBI" id="CHEBI:57540"/>
        <dbReference type="ChEBI" id="CHEBI:57945"/>
        <dbReference type="ChEBI" id="CHEBI:78277"/>
        <dbReference type="ChEBI" id="CHEBI:193091"/>
    </reaction>
    <physiologicalReaction direction="left-to-right" evidence="12">
        <dbReference type="Rhea" id="RHEA:74080"/>
    </physiologicalReaction>
</comment>
<feature type="compositionally biased region" description="Polar residues" evidence="14">
    <location>
        <begin position="98"/>
        <end position="129"/>
    </location>
</feature>
<sequence length="554" mass="60263">MAYSYLSRSSYNGFGRGRGRSQAPSWAYGRGRGRGQWSPVPMRRPRGLRYVSRTPSPATSPRQSPSTSPTSHFPVSPRRGSHPSPRISPKHPRPRRGSSPNPVGSASLPSLPSSHTNNLLTPSSHSPASSPVEKHDRTITDLTFVFGKNGSAPHKGGNHSRDASPKVSPSASPKSSPKKSHVKSNGSEEQSNAHVVIVGGGYAGIAIARKLQGKINFTLIDPKERFHHHIGALRSAVRTDFAKKTFIPYKATFGKQFKQGRVKDVKTSDRTIILETGETISYTHLVIATGCTGPFPGRVDDTITADEAISRYNNLAEQIETADKIVIVGGGVAGIELTGEILSAHKNKNVTLIHAHQHLINDDVLPAVRTKLQEKLARYGVTFILDERVKNLDEVATNVSKPTTVKTDAGTEVSADLVIRCTGVKPNTAVFANNLGGKVDDSGRLKVNELFEVDGVEHVYAIGACNDVAEVKMPRHSTAQGELLAENIVRKLDNKEMKPHTQGQLMMEISLGPNAGVSQVKGLILGSFLTKYRKSKDLFVHRFWKKVMKQEVPH</sequence>
<evidence type="ECO:0000256" key="4">
    <source>
        <dbReference type="ARBA" id="ARBA00023002"/>
    </source>
</evidence>
<dbReference type="InterPro" id="IPR023753">
    <property type="entry name" value="FAD/NAD-binding_dom"/>
</dbReference>
<keyword evidence="3" id="KW-0274">FAD</keyword>
<gene>
    <name evidence="16" type="primary">AIFM2</name>
    <name evidence="16" type="ORF">BLAG_LOCUS7433</name>
</gene>
<evidence type="ECO:0000256" key="14">
    <source>
        <dbReference type="SAM" id="MobiDB-lite"/>
    </source>
</evidence>
<evidence type="ECO:0000256" key="9">
    <source>
        <dbReference type="ARBA" id="ARBA00048412"/>
    </source>
</evidence>
<dbReference type="Proteomes" id="UP000838412">
    <property type="component" value="Chromosome 14"/>
</dbReference>
<dbReference type="GO" id="GO:0008637">
    <property type="term" value="P:apoptotic mitochondrial changes"/>
    <property type="evidence" value="ECO:0007669"/>
    <property type="project" value="TreeGrafter"/>
</dbReference>
<evidence type="ECO:0000259" key="15">
    <source>
        <dbReference type="Pfam" id="PF07992"/>
    </source>
</evidence>
<evidence type="ECO:0000256" key="5">
    <source>
        <dbReference type="ARBA" id="ARBA00037027"/>
    </source>
</evidence>
<feature type="domain" description="FAD/NAD(P)-binding" evidence="15">
    <location>
        <begin position="194"/>
        <end position="480"/>
    </location>
</feature>
<dbReference type="GO" id="GO:0050660">
    <property type="term" value="F:flavin adenine dinucleotide binding"/>
    <property type="evidence" value="ECO:0007669"/>
    <property type="project" value="TreeGrafter"/>
</dbReference>
<evidence type="ECO:0000256" key="1">
    <source>
        <dbReference type="ARBA" id="ARBA00006442"/>
    </source>
</evidence>
<evidence type="ECO:0000256" key="11">
    <source>
        <dbReference type="ARBA" id="ARBA00049275"/>
    </source>
</evidence>
<dbReference type="GO" id="GO:0004174">
    <property type="term" value="F:electron-transferring-flavoprotein dehydrogenase activity"/>
    <property type="evidence" value="ECO:0007669"/>
    <property type="project" value="TreeGrafter"/>
</dbReference>
<evidence type="ECO:0000256" key="2">
    <source>
        <dbReference type="ARBA" id="ARBA00022630"/>
    </source>
</evidence>
<evidence type="ECO:0000256" key="3">
    <source>
        <dbReference type="ARBA" id="ARBA00022827"/>
    </source>
</evidence>
<dbReference type="GO" id="GO:0043065">
    <property type="term" value="P:positive regulation of apoptotic process"/>
    <property type="evidence" value="ECO:0007669"/>
    <property type="project" value="TreeGrafter"/>
</dbReference>
<comment type="catalytic activity">
    <reaction evidence="9">
        <text>menadione + NADH + H(+) = menadiol + NAD(+)</text>
        <dbReference type="Rhea" id="RHEA:69695"/>
        <dbReference type="ChEBI" id="CHEBI:6746"/>
        <dbReference type="ChEBI" id="CHEBI:15378"/>
        <dbReference type="ChEBI" id="CHEBI:28869"/>
        <dbReference type="ChEBI" id="CHEBI:57540"/>
        <dbReference type="ChEBI" id="CHEBI:57945"/>
    </reaction>
    <physiologicalReaction direction="left-to-right" evidence="9">
        <dbReference type="Rhea" id="RHEA:69696"/>
    </physiologicalReaction>
</comment>
<dbReference type="OrthoDB" id="3244603at2759"/>
<organism evidence="16 17">
    <name type="scientific">Branchiostoma lanceolatum</name>
    <name type="common">Common lancelet</name>
    <name type="synonym">Amphioxus lanceolatum</name>
    <dbReference type="NCBI Taxonomy" id="7740"/>
    <lineage>
        <taxon>Eukaryota</taxon>
        <taxon>Metazoa</taxon>
        <taxon>Chordata</taxon>
        <taxon>Cephalochordata</taxon>
        <taxon>Leptocardii</taxon>
        <taxon>Amphioxiformes</taxon>
        <taxon>Branchiostomatidae</taxon>
        <taxon>Branchiostoma</taxon>
    </lineage>
</organism>
<dbReference type="PANTHER" id="PTHR43735">
    <property type="entry name" value="APOPTOSIS-INDUCING FACTOR 1"/>
    <property type="match status" value="1"/>
</dbReference>
<evidence type="ECO:0000256" key="8">
    <source>
        <dbReference type="ARBA" id="ARBA00042318"/>
    </source>
</evidence>
<accession>A0A8J9Z0C2</accession>
<evidence type="ECO:0000313" key="17">
    <source>
        <dbReference type="Proteomes" id="UP000838412"/>
    </source>
</evidence>
<comment type="catalytic activity">
    <reaction evidence="11">
        <text>phylloquinone + NADH + H(+) = phylloquinol + NAD(+)</text>
        <dbReference type="Rhea" id="RHEA:74075"/>
        <dbReference type="ChEBI" id="CHEBI:15378"/>
        <dbReference type="ChEBI" id="CHEBI:18067"/>
        <dbReference type="ChEBI" id="CHEBI:28433"/>
        <dbReference type="ChEBI" id="CHEBI:57540"/>
        <dbReference type="ChEBI" id="CHEBI:57945"/>
    </reaction>
    <physiologicalReaction direction="left-to-right" evidence="11">
        <dbReference type="Rhea" id="RHEA:74076"/>
    </physiologicalReaction>
</comment>
<comment type="cofactor">
    <cofactor evidence="5">
        <name>6-hydroxy-FAD</name>
        <dbReference type="ChEBI" id="CHEBI:60470"/>
    </cofactor>
</comment>
<feature type="compositionally biased region" description="Low complexity" evidence="14">
    <location>
        <begin position="52"/>
        <end position="71"/>
    </location>
</feature>
<keyword evidence="2" id="KW-0285">Flavoprotein</keyword>
<evidence type="ECO:0000256" key="6">
    <source>
        <dbReference type="ARBA" id="ARBA00040253"/>
    </source>
</evidence>
<evidence type="ECO:0000256" key="13">
    <source>
        <dbReference type="ARBA" id="ARBA00057036"/>
    </source>
</evidence>
<name>A0A8J9Z0C2_BRALA</name>
<evidence type="ECO:0000256" key="10">
    <source>
        <dbReference type="ARBA" id="ARBA00049236"/>
    </source>
</evidence>
<comment type="function">
    <text evidence="13">Putative FAD-dependent oxidoreductase.</text>
</comment>
<evidence type="ECO:0000256" key="7">
    <source>
        <dbReference type="ARBA" id="ARBA00041541"/>
    </source>
</evidence>
<feature type="compositionally biased region" description="Low complexity" evidence="14">
    <location>
        <begin position="165"/>
        <end position="175"/>
    </location>
</feature>
<dbReference type="PANTHER" id="PTHR43735:SF3">
    <property type="entry name" value="FERROPTOSIS SUPPRESSOR PROTEIN 1"/>
    <property type="match status" value="1"/>
</dbReference>
<dbReference type="Pfam" id="PF07992">
    <property type="entry name" value="Pyr_redox_2"/>
    <property type="match status" value="1"/>
</dbReference>
<keyword evidence="4" id="KW-0560">Oxidoreductase</keyword>
<dbReference type="SUPFAM" id="SSF51905">
    <property type="entry name" value="FAD/NAD(P)-binding domain"/>
    <property type="match status" value="1"/>
</dbReference>
<reference evidence="16" key="1">
    <citation type="submission" date="2022-01" db="EMBL/GenBank/DDBJ databases">
        <authorList>
            <person name="Braso-Vives M."/>
        </authorList>
    </citation>
    <scope>NUCLEOTIDE SEQUENCE</scope>
</reference>
<feature type="compositionally biased region" description="Polar residues" evidence="14">
    <location>
        <begin position="1"/>
        <end position="12"/>
    </location>
</feature>
<keyword evidence="17" id="KW-1185">Reference proteome</keyword>
<feature type="region of interest" description="Disordered" evidence="14">
    <location>
        <begin position="1"/>
        <end position="190"/>
    </location>
</feature>
<comment type="catalytic activity">
    <reaction evidence="10">
        <text>ubiquinone-10 + NADH + H(+) = ubiquinol-10 + NAD(+)</text>
        <dbReference type="Rhea" id="RHEA:61984"/>
        <dbReference type="ChEBI" id="CHEBI:15378"/>
        <dbReference type="ChEBI" id="CHEBI:46245"/>
        <dbReference type="ChEBI" id="CHEBI:57540"/>
        <dbReference type="ChEBI" id="CHEBI:57945"/>
        <dbReference type="ChEBI" id="CHEBI:64183"/>
    </reaction>
    <physiologicalReaction direction="left-to-right" evidence="10">
        <dbReference type="Rhea" id="RHEA:61985"/>
    </physiologicalReaction>
</comment>
<dbReference type="EMBL" id="OV696699">
    <property type="protein sequence ID" value="CAH1244928.1"/>
    <property type="molecule type" value="Genomic_DNA"/>
</dbReference>